<feature type="compositionally biased region" description="Low complexity" evidence="7">
    <location>
        <begin position="61"/>
        <end position="75"/>
    </location>
</feature>
<keyword evidence="6" id="KW-0131">Cell cycle</keyword>
<evidence type="ECO:0000256" key="6">
    <source>
        <dbReference type="ARBA" id="ARBA00023306"/>
    </source>
</evidence>
<gene>
    <name evidence="8" type="ORF">HNR44_001091</name>
</gene>
<feature type="compositionally biased region" description="Low complexity" evidence="7">
    <location>
        <begin position="87"/>
        <end position="98"/>
    </location>
</feature>
<dbReference type="Pfam" id="PF05103">
    <property type="entry name" value="DivIVA"/>
    <property type="match status" value="1"/>
</dbReference>
<comment type="subcellular location">
    <subcellularLocation>
        <location evidence="1">Cytoplasm</location>
    </subcellularLocation>
</comment>
<dbReference type="PIRSF" id="PIRSF029938">
    <property type="entry name" value="UCP029938"/>
    <property type="match status" value="1"/>
</dbReference>
<evidence type="ECO:0000256" key="7">
    <source>
        <dbReference type="SAM" id="MobiDB-lite"/>
    </source>
</evidence>
<dbReference type="Gene3D" id="6.10.250.660">
    <property type="match status" value="1"/>
</dbReference>
<dbReference type="GO" id="GO:0008360">
    <property type="term" value="P:regulation of cell shape"/>
    <property type="evidence" value="ECO:0007669"/>
    <property type="project" value="UniProtKB-KW"/>
</dbReference>
<organism evidence="8 9">
    <name type="scientific">Geomicrobium halophilum</name>
    <dbReference type="NCBI Taxonomy" id="549000"/>
    <lineage>
        <taxon>Bacteria</taxon>
        <taxon>Bacillati</taxon>
        <taxon>Bacillota</taxon>
        <taxon>Bacilli</taxon>
        <taxon>Bacillales</taxon>
        <taxon>Geomicrobium</taxon>
    </lineage>
</organism>
<comment type="caution">
    <text evidence="8">The sequence shown here is derived from an EMBL/GenBank/DDBJ whole genome shotgun (WGS) entry which is preliminary data.</text>
</comment>
<evidence type="ECO:0000256" key="2">
    <source>
        <dbReference type="ARBA" id="ARBA00022490"/>
    </source>
</evidence>
<evidence type="ECO:0000256" key="1">
    <source>
        <dbReference type="ARBA" id="ARBA00004496"/>
    </source>
</evidence>
<feature type="region of interest" description="Disordered" evidence="7">
    <location>
        <begin position="57"/>
        <end position="101"/>
    </location>
</feature>
<dbReference type="AlphaFoldDB" id="A0A841PY21"/>
<evidence type="ECO:0000256" key="5">
    <source>
        <dbReference type="ARBA" id="ARBA00023054"/>
    </source>
</evidence>
<keyword evidence="4" id="KW-0133">Cell shape</keyword>
<dbReference type="RefSeq" id="WP_184403058.1">
    <property type="nucleotide sequence ID" value="NZ_JACHHJ010000001.1"/>
</dbReference>
<dbReference type="InterPro" id="IPR011229">
    <property type="entry name" value="Cell_cycle_GpsB"/>
</dbReference>
<protein>
    <submittedName>
        <fullName evidence="8">DivIVA domain-containing protein</fullName>
    </submittedName>
</protein>
<keyword evidence="3" id="KW-0132">Cell division</keyword>
<reference evidence="8 9" key="1">
    <citation type="submission" date="2020-08" db="EMBL/GenBank/DDBJ databases">
        <title>Genomic Encyclopedia of Type Strains, Phase IV (KMG-IV): sequencing the most valuable type-strain genomes for metagenomic binning, comparative biology and taxonomic classification.</title>
        <authorList>
            <person name="Goeker M."/>
        </authorList>
    </citation>
    <scope>NUCLEOTIDE SEQUENCE [LARGE SCALE GENOMIC DNA]</scope>
    <source>
        <strain evidence="8 9">DSM 21769</strain>
    </source>
</reference>
<sequence length="120" mass="13618">MPANVQLEAKKILDKEFKTSMKGYNKEEVDQFLDTIIQDYELFQEHINKLEKEVEQLRKMQTSSTVSQRTQRSQTAEPTNGDAAENSAPATATSSGSTNYDILKRISNLEKEVFGKKLSE</sequence>
<name>A0A841PY21_9BACL</name>
<evidence type="ECO:0000313" key="9">
    <source>
        <dbReference type="Proteomes" id="UP000568839"/>
    </source>
</evidence>
<dbReference type="PANTHER" id="PTHR35794:SF1">
    <property type="entry name" value="CELL CYCLE PROTEIN GPSB"/>
    <property type="match status" value="1"/>
</dbReference>
<dbReference type="GO" id="GO:0005737">
    <property type="term" value="C:cytoplasm"/>
    <property type="evidence" value="ECO:0007669"/>
    <property type="project" value="UniProtKB-SubCell"/>
</dbReference>
<accession>A0A841PY21</accession>
<dbReference type="NCBIfam" id="TIGR03544">
    <property type="entry name" value="DivI1A_domain"/>
    <property type="match status" value="1"/>
</dbReference>
<dbReference type="EMBL" id="JACHHJ010000001">
    <property type="protein sequence ID" value="MBB6449142.1"/>
    <property type="molecule type" value="Genomic_DNA"/>
</dbReference>
<dbReference type="PANTHER" id="PTHR35794">
    <property type="entry name" value="CELL DIVISION PROTEIN DIVIVA"/>
    <property type="match status" value="1"/>
</dbReference>
<evidence type="ECO:0000256" key="3">
    <source>
        <dbReference type="ARBA" id="ARBA00022618"/>
    </source>
</evidence>
<dbReference type="InterPro" id="IPR007793">
    <property type="entry name" value="DivIVA_fam"/>
</dbReference>
<keyword evidence="9" id="KW-1185">Reference proteome</keyword>
<proteinExistence type="predicted"/>
<dbReference type="NCBIfam" id="NF010725">
    <property type="entry name" value="PRK14127.1"/>
    <property type="match status" value="1"/>
</dbReference>
<evidence type="ECO:0000313" key="8">
    <source>
        <dbReference type="EMBL" id="MBB6449142.1"/>
    </source>
</evidence>
<keyword evidence="2" id="KW-0963">Cytoplasm</keyword>
<dbReference type="InterPro" id="IPR019933">
    <property type="entry name" value="DivIVA_domain"/>
</dbReference>
<dbReference type="GO" id="GO:0051301">
    <property type="term" value="P:cell division"/>
    <property type="evidence" value="ECO:0007669"/>
    <property type="project" value="UniProtKB-KW"/>
</dbReference>
<dbReference type="Proteomes" id="UP000568839">
    <property type="component" value="Unassembled WGS sequence"/>
</dbReference>
<keyword evidence="5" id="KW-0175">Coiled coil</keyword>
<evidence type="ECO:0000256" key="4">
    <source>
        <dbReference type="ARBA" id="ARBA00022960"/>
    </source>
</evidence>